<evidence type="ECO:0000256" key="2">
    <source>
        <dbReference type="ARBA" id="ARBA00009347"/>
    </source>
</evidence>
<dbReference type="Gene3D" id="1.20.140.10">
    <property type="entry name" value="Butyryl-CoA Dehydrogenase, subunit A, domain 3"/>
    <property type="match status" value="1"/>
</dbReference>
<dbReference type="OrthoDB" id="9770681at2"/>
<proteinExistence type="inferred from homology"/>
<comment type="caution">
    <text evidence="10">The sequence shown here is derived from an EMBL/GenBank/DDBJ whole genome shotgun (WGS) entry which is preliminary data.</text>
</comment>
<dbReference type="InterPro" id="IPR036250">
    <property type="entry name" value="AcylCo_DH-like_C"/>
</dbReference>
<keyword evidence="5 6" id="KW-0560">Oxidoreductase</keyword>
<evidence type="ECO:0000313" key="10">
    <source>
        <dbReference type="EMBL" id="RTE67303.1"/>
    </source>
</evidence>
<dbReference type="InterPro" id="IPR013786">
    <property type="entry name" value="AcylCoA_DH/ox_N"/>
</dbReference>
<organism evidence="10 11">
    <name type="scientific">Amphritea opalescens</name>
    <dbReference type="NCBI Taxonomy" id="2490544"/>
    <lineage>
        <taxon>Bacteria</taxon>
        <taxon>Pseudomonadati</taxon>
        <taxon>Pseudomonadota</taxon>
        <taxon>Gammaproteobacteria</taxon>
        <taxon>Oceanospirillales</taxon>
        <taxon>Oceanospirillaceae</taxon>
        <taxon>Amphritea</taxon>
    </lineage>
</organism>
<keyword evidence="4 6" id="KW-0274">FAD</keyword>
<name>A0A430KVD4_9GAMM</name>
<comment type="similarity">
    <text evidence="2 6">Belongs to the acyl-CoA dehydrogenase family.</text>
</comment>
<evidence type="ECO:0000256" key="1">
    <source>
        <dbReference type="ARBA" id="ARBA00001974"/>
    </source>
</evidence>
<dbReference type="Pfam" id="PF02771">
    <property type="entry name" value="Acyl-CoA_dh_N"/>
    <property type="match status" value="1"/>
</dbReference>
<dbReference type="Gene3D" id="2.40.110.10">
    <property type="entry name" value="Butyryl-CoA Dehydrogenase, subunit A, domain 2"/>
    <property type="match status" value="1"/>
</dbReference>
<dbReference type="PANTHER" id="PTHR43292:SF4">
    <property type="entry name" value="ACYL-COA DEHYDROGENASE FADE34"/>
    <property type="match status" value="1"/>
</dbReference>
<evidence type="ECO:0000259" key="9">
    <source>
        <dbReference type="Pfam" id="PF02771"/>
    </source>
</evidence>
<dbReference type="GO" id="GO:0050660">
    <property type="term" value="F:flavin adenine dinucleotide binding"/>
    <property type="evidence" value="ECO:0007669"/>
    <property type="project" value="InterPro"/>
</dbReference>
<accession>A0A430KVD4</accession>
<evidence type="ECO:0000256" key="5">
    <source>
        <dbReference type="ARBA" id="ARBA00023002"/>
    </source>
</evidence>
<dbReference type="InterPro" id="IPR009075">
    <property type="entry name" value="AcylCo_DH/oxidase_C"/>
</dbReference>
<dbReference type="SUPFAM" id="SSF47203">
    <property type="entry name" value="Acyl-CoA dehydrogenase C-terminal domain-like"/>
    <property type="match status" value="1"/>
</dbReference>
<evidence type="ECO:0000259" key="8">
    <source>
        <dbReference type="Pfam" id="PF02770"/>
    </source>
</evidence>
<feature type="domain" description="Acyl-CoA dehydrogenase/oxidase C-terminal" evidence="7">
    <location>
        <begin position="231"/>
        <end position="386"/>
    </location>
</feature>
<dbReference type="PANTHER" id="PTHR43292">
    <property type="entry name" value="ACYL-COA DEHYDROGENASE"/>
    <property type="match status" value="1"/>
</dbReference>
<comment type="cofactor">
    <cofactor evidence="1 6">
        <name>FAD</name>
        <dbReference type="ChEBI" id="CHEBI:57692"/>
    </cofactor>
</comment>
<evidence type="ECO:0000256" key="3">
    <source>
        <dbReference type="ARBA" id="ARBA00022630"/>
    </source>
</evidence>
<feature type="domain" description="Acyl-CoA oxidase/dehydrogenase middle" evidence="8">
    <location>
        <begin position="126"/>
        <end position="218"/>
    </location>
</feature>
<dbReference type="InterPro" id="IPR009100">
    <property type="entry name" value="AcylCoA_DH/oxidase_NM_dom_sf"/>
</dbReference>
<dbReference type="GO" id="GO:0016627">
    <property type="term" value="F:oxidoreductase activity, acting on the CH-CH group of donors"/>
    <property type="evidence" value="ECO:0007669"/>
    <property type="project" value="InterPro"/>
</dbReference>
<reference evidence="10 11" key="1">
    <citation type="submission" date="2018-11" db="EMBL/GenBank/DDBJ databases">
        <title>The draft genome sequence of Amphritea opalescens ANRC-JH13T.</title>
        <authorList>
            <person name="Fang Z."/>
            <person name="Zhang Y."/>
            <person name="Han X."/>
        </authorList>
    </citation>
    <scope>NUCLEOTIDE SEQUENCE [LARGE SCALE GENOMIC DNA]</scope>
    <source>
        <strain evidence="10 11">ANRC-JH13</strain>
    </source>
</reference>
<gene>
    <name evidence="10" type="ORF">EH243_03630</name>
</gene>
<dbReference type="Pfam" id="PF00441">
    <property type="entry name" value="Acyl-CoA_dh_1"/>
    <property type="match status" value="1"/>
</dbReference>
<dbReference type="InterPro" id="IPR052161">
    <property type="entry name" value="Mycobact_Acyl-CoA_DH"/>
</dbReference>
<dbReference type="EMBL" id="RQXW01000002">
    <property type="protein sequence ID" value="RTE67303.1"/>
    <property type="molecule type" value="Genomic_DNA"/>
</dbReference>
<dbReference type="Gene3D" id="1.10.540.10">
    <property type="entry name" value="Acyl-CoA dehydrogenase/oxidase, N-terminal domain"/>
    <property type="match status" value="1"/>
</dbReference>
<dbReference type="AlphaFoldDB" id="A0A430KVD4"/>
<evidence type="ECO:0000313" key="11">
    <source>
        <dbReference type="Proteomes" id="UP000283087"/>
    </source>
</evidence>
<evidence type="ECO:0000259" key="7">
    <source>
        <dbReference type="Pfam" id="PF00441"/>
    </source>
</evidence>
<protein>
    <submittedName>
        <fullName evidence="10">Acyl-CoA dehydrogenase</fullName>
    </submittedName>
</protein>
<sequence>MRLIPTHDESQSLRQEVLDFCAKTIPETTEGLERQGTMSDGDSVEFYRQLGQAGWIGRHWPEQYGGKNCSHLETFIIDEALGYARAPLSGYLLSVKVFGNTLMLFGTDAQKEKYLPMITSGEAILCQGYSEPNAGSDFGSLRTSARRDGDDFVINGHKIWTSSAEVATHMYLAARTDPDAPKHRGISTFILDMKTPGVTVNTFATLGGGVINEVFFDNARIPADSLVGELNRGFHQSMRSLDLERSAMDRIGAAKRALDDLSAYVHQDGTAPDGGRLADQPAVREKIAELYGRAQVSRTFGYLIARHLDAGSGASNEFSYGKLYIGLLSQAIADAAVDIIGPSALFEYGSELAVNDGLLTALYRASPALTLAGGSSEIQKSIIAVRGLELPK</sequence>
<dbReference type="Proteomes" id="UP000283087">
    <property type="component" value="Unassembled WGS sequence"/>
</dbReference>
<dbReference type="Pfam" id="PF02770">
    <property type="entry name" value="Acyl-CoA_dh_M"/>
    <property type="match status" value="1"/>
</dbReference>
<feature type="domain" description="Acyl-CoA dehydrogenase/oxidase N-terminal" evidence="9">
    <location>
        <begin position="8"/>
        <end position="122"/>
    </location>
</feature>
<dbReference type="RefSeq" id="WP_126157270.1">
    <property type="nucleotide sequence ID" value="NZ_RQXW01000002.1"/>
</dbReference>
<dbReference type="InterPro" id="IPR006091">
    <property type="entry name" value="Acyl-CoA_Oxase/DH_mid-dom"/>
</dbReference>
<keyword evidence="11" id="KW-1185">Reference proteome</keyword>
<keyword evidence="3 6" id="KW-0285">Flavoprotein</keyword>
<dbReference type="GO" id="GO:0005886">
    <property type="term" value="C:plasma membrane"/>
    <property type="evidence" value="ECO:0007669"/>
    <property type="project" value="TreeGrafter"/>
</dbReference>
<dbReference type="InterPro" id="IPR046373">
    <property type="entry name" value="Acyl-CoA_Oxase/DH_mid-dom_sf"/>
</dbReference>
<evidence type="ECO:0000256" key="6">
    <source>
        <dbReference type="RuleBase" id="RU362125"/>
    </source>
</evidence>
<dbReference type="FunFam" id="2.40.110.10:FF:000011">
    <property type="entry name" value="Acyl-CoA dehydrogenase FadE34"/>
    <property type="match status" value="1"/>
</dbReference>
<dbReference type="SUPFAM" id="SSF56645">
    <property type="entry name" value="Acyl-CoA dehydrogenase NM domain-like"/>
    <property type="match status" value="1"/>
</dbReference>
<dbReference type="InterPro" id="IPR037069">
    <property type="entry name" value="AcylCoA_DH/ox_N_sf"/>
</dbReference>
<evidence type="ECO:0000256" key="4">
    <source>
        <dbReference type="ARBA" id="ARBA00022827"/>
    </source>
</evidence>